<feature type="region of interest" description="Disordered" evidence="1">
    <location>
        <begin position="1"/>
        <end position="32"/>
    </location>
</feature>
<feature type="compositionally biased region" description="Polar residues" evidence="1">
    <location>
        <begin position="1"/>
        <end position="11"/>
    </location>
</feature>
<accession>X0I5H8</accession>
<dbReference type="HOGENOM" id="CLU_3392413_0_0_1"/>
<dbReference type="Proteomes" id="UP000030676">
    <property type="component" value="Unassembled WGS sequence"/>
</dbReference>
<sequence length="32" mass="3759">MMIENTPSLLSRENLKQDQVSREPQYSHVLNT</sequence>
<reference evidence="2" key="1">
    <citation type="submission" date="2011-11" db="EMBL/GenBank/DDBJ databases">
        <title>The Genome Sequence of Fusarium oxysporum PHW808.</title>
        <authorList>
            <consortium name="The Broad Institute Genome Sequencing Platform"/>
            <person name="Ma L.-J."/>
            <person name="Gale L.R."/>
            <person name="Schwartz D.C."/>
            <person name="Zhou S."/>
            <person name="Corby-Kistler H."/>
            <person name="Young S.K."/>
            <person name="Zeng Q."/>
            <person name="Gargeya S."/>
            <person name="Fitzgerald M."/>
            <person name="Haas B."/>
            <person name="Abouelleil A."/>
            <person name="Alvarado L."/>
            <person name="Arachchi H.M."/>
            <person name="Berlin A."/>
            <person name="Brown A."/>
            <person name="Chapman S.B."/>
            <person name="Chen Z."/>
            <person name="Dunbar C."/>
            <person name="Freedman E."/>
            <person name="Gearin G."/>
            <person name="Goldberg J."/>
            <person name="Griggs A."/>
            <person name="Gujja S."/>
            <person name="Heiman D."/>
            <person name="Howarth C."/>
            <person name="Larson L."/>
            <person name="Lui A."/>
            <person name="MacDonald P.J.P."/>
            <person name="Montmayeur A."/>
            <person name="Murphy C."/>
            <person name="Neiman D."/>
            <person name="Pearson M."/>
            <person name="Priest M."/>
            <person name="Roberts A."/>
            <person name="Saif S."/>
            <person name="Shea T."/>
            <person name="Shenoy N."/>
            <person name="Sisk P."/>
            <person name="Stolte C."/>
            <person name="Sykes S."/>
            <person name="Wortman J."/>
            <person name="Nusbaum C."/>
            <person name="Birren B."/>
        </authorList>
    </citation>
    <scope>NUCLEOTIDE SEQUENCE [LARGE SCALE GENOMIC DNA]</scope>
    <source>
        <strain evidence="2">54008</strain>
    </source>
</reference>
<evidence type="ECO:0000256" key="1">
    <source>
        <dbReference type="SAM" id="MobiDB-lite"/>
    </source>
</evidence>
<dbReference type="AlphaFoldDB" id="X0I5H8"/>
<reference evidence="2" key="2">
    <citation type="submission" date="2012-05" db="EMBL/GenBank/DDBJ databases">
        <title>The Genome Annotation of Fusarium oxysporum PHW808.</title>
        <authorList>
            <consortium name="The Broad Institute Genomics Platform"/>
            <person name="Ma L.-J."/>
            <person name="Corby-Kistler H."/>
            <person name="Broz K."/>
            <person name="Gale L.R."/>
            <person name="Jonkers W."/>
            <person name="O'Donnell K."/>
            <person name="Ploetz R."/>
            <person name="Steinberg C."/>
            <person name="Schwartz D.C."/>
            <person name="VanEtten H."/>
            <person name="Zhou S."/>
            <person name="Young S.K."/>
            <person name="Zeng Q."/>
            <person name="Gargeya S."/>
            <person name="Fitzgerald M."/>
            <person name="Abouelleil A."/>
            <person name="Alvarado L."/>
            <person name="Chapman S.B."/>
            <person name="Gainer-Dewar J."/>
            <person name="Goldberg J."/>
            <person name="Griggs A."/>
            <person name="Gujja S."/>
            <person name="Hansen M."/>
            <person name="Howarth C."/>
            <person name="Imamovic A."/>
            <person name="Ireland A."/>
            <person name="Larimer J."/>
            <person name="McCowan C."/>
            <person name="Murphy C."/>
            <person name="Pearson M."/>
            <person name="Poon T.W."/>
            <person name="Priest M."/>
            <person name="Roberts A."/>
            <person name="Saif S."/>
            <person name="Shea T."/>
            <person name="Sykes S."/>
            <person name="Wortman J."/>
            <person name="Nusbaum C."/>
            <person name="Birren B."/>
        </authorList>
    </citation>
    <scope>NUCLEOTIDE SEQUENCE</scope>
    <source>
        <strain evidence="2">54008</strain>
    </source>
</reference>
<proteinExistence type="predicted"/>
<organism evidence="2">
    <name type="scientific">Fusarium oxysporum f. sp. conglutinans race 2 54008</name>
    <dbReference type="NCBI Taxonomy" id="1089457"/>
    <lineage>
        <taxon>Eukaryota</taxon>
        <taxon>Fungi</taxon>
        <taxon>Dikarya</taxon>
        <taxon>Ascomycota</taxon>
        <taxon>Pezizomycotina</taxon>
        <taxon>Sordariomycetes</taxon>
        <taxon>Hypocreomycetidae</taxon>
        <taxon>Hypocreales</taxon>
        <taxon>Nectriaceae</taxon>
        <taxon>Fusarium</taxon>
        <taxon>Fusarium oxysporum species complex</taxon>
    </lineage>
</organism>
<feature type="compositionally biased region" description="Polar residues" evidence="1">
    <location>
        <begin position="22"/>
        <end position="32"/>
    </location>
</feature>
<name>X0I5H8_FUSOX</name>
<evidence type="ECO:0000313" key="2">
    <source>
        <dbReference type="EMBL" id="EXL79341.1"/>
    </source>
</evidence>
<protein>
    <submittedName>
        <fullName evidence="2">Uncharacterized protein</fullName>
    </submittedName>
</protein>
<gene>
    <name evidence="2" type="ORF">FOPG_06646</name>
</gene>
<dbReference type="EMBL" id="JH658833">
    <property type="protein sequence ID" value="EXL79341.1"/>
    <property type="molecule type" value="Genomic_DNA"/>
</dbReference>